<dbReference type="EMBL" id="CP000302">
    <property type="protein sequence ID" value="ABE54117.1"/>
    <property type="molecule type" value="Genomic_DNA"/>
</dbReference>
<evidence type="ECO:0000313" key="5">
    <source>
        <dbReference type="EMBL" id="ABE54117.1"/>
    </source>
</evidence>
<proteinExistence type="inferred from homology"/>
<evidence type="ECO:0000256" key="4">
    <source>
        <dbReference type="RuleBase" id="RU361279"/>
    </source>
</evidence>
<dbReference type="SUPFAM" id="SSF100950">
    <property type="entry name" value="NagB/RpiA/CoA transferase-like"/>
    <property type="match status" value="1"/>
</dbReference>
<evidence type="ECO:0000256" key="3">
    <source>
        <dbReference type="ARBA" id="ARBA00022840"/>
    </source>
</evidence>
<dbReference type="RefSeq" id="WP_011495282.1">
    <property type="nucleotide sequence ID" value="NC_007954.1"/>
</dbReference>
<dbReference type="EC" id="6.3.3.2" evidence="4"/>
<dbReference type="GO" id="GO:0030272">
    <property type="term" value="F:5-formyltetrahydrofolate cyclo-ligase activity"/>
    <property type="evidence" value="ECO:0007669"/>
    <property type="project" value="UniProtKB-EC"/>
</dbReference>
<dbReference type="NCBIfam" id="TIGR02727">
    <property type="entry name" value="MTHFS_bact"/>
    <property type="match status" value="1"/>
</dbReference>
<dbReference type="AlphaFoldDB" id="Q12R09"/>
<dbReference type="InterPro" id="IPR024185">
    <property type="entry name" value="FTHF_cligase-like_sf"/>
</dbReference>
<evidence type="ECO:0000256" key="1">
    <source>
        <dbReference type="ARBA" id="ARBA00010638"/>
    </source>
</evidence>
<keyword evidence="6" id="KW-1185">Reference proteome</keyword>
<name>Q12R09_SHEDO</name>
<keyword evidence="4" id="KW-0479">Metal-binding</keyword>
<dbReference type="GO" id="GO:0035999">
    <property type="term" value="P:tetrahydrofolate interconversion"/>
    <property type="evidence" value="ECO:0007669"/>
    <property type="project" value="TreeGrafter"/>
</dbReference>
<evidence type="ECO:0000313" key="6">
    <source>
        <dbReference type="Proteomes" id="UP000001982"/>
    </source>
</evidence>
<dbReference type="Gene3D" id="3.40.50.10420">
    <property type="entry name" value="NagB/RpiA/CoA transferase-like"/>
    <property type="match status" value="1"/>
</dbReference>
<keyword evidence="3 4" id="KW-0067">ATP-binding</keyword>
<evidence type="ECO:0000256" key="2">
    <source>
        <dbReference type="ARBA" id="ARBA00022741"/>
    </source>
</evidence>
<keyword evidence="2 4" id="KW-0547">Nucleotide-binding</keyword>
<dbReference type="eggNOG" id="COG0212">
    <property type="taxonomic scope" value="Bacteria"/>
</dbReference>
<organism evidence="5 6">
    <name type="scientific">Shewanella denitrificans (strain OS217 / ATCC BAA-1090 / DSM 15013)</name>
    <dbReference type="NCBI Taxonomy" id="318161"/>
    <lineage>
        <taxon>Bacteria</taxon>
        <taxon>Pseudomonadati</taxon>
        <taxon>Pseudomonadota</taxon>
        <taxon>Gammaproteobacteria</taxon>
        <taxon>Alteromonadales</taxon>
        <taxon>Shewanellaceae</taxon>
        <taxon>Shewanella</taxon>
    </lineage>
</organism>
<keyword evidence="4" id="KW-0460">Magnesium</keyword>
<dbReference type="KEGG" id="sdn:Sden_0828"/>
<dbReference type="PANTHER" id="PTHR23407:SF1">
    <property type="entry name" value="5-FORMYLTETRAHYDROFOLATE CYCLO-LIGASE"/>
    <property type="match status" value="1"/>
</dbReference>
<protein>
    <recommendedName>
        <fullName evidence="4">5-formyltetrahydrofolate cyclo-ligase</fullName>
        <ecNumber evidence="4">6.3.3.2</ecNumber>
    </recommendedName>
</protein>
<dbReference type="InterPro" id="IPR037171">
    <property type="entry name" value="NagB/RpiA_transferase-like"/>
</dbReference>
<keyword evidence="5" id="KW-0436">Ligase</keyword>
<dbReference type="GO" id="GO:0046872">
    <property type="term" value="F:metal ion binding"/>
    <property type="evidence" value="ECO:0007669"/>
    <property type="project" value="UniProtKB-KW"/>
</dbReference>
<dbReference type="STRING" id="318161.Sden_0828"/>
<dbReference type="InterPro" id="IPR002698">
    <property type="entry name" value="FTHF_cligase"/>
</dbReference>
<accession>Q12R09</accession>
<dbReference type="Pfam" id="PF01812">
    <property type="entry name" value="5-FTHF_cyc-lig"/>
    <property type="match status" value="1"/>
</dbReference>
<dbReference type="Proteomes" id="UP000001982">
    <property type="component" value="Chromosome"/>
</dbReference>
<comment type="similarity">
    <text evidence="1 4">Belongs to the 5-formyltetrahydrofolate cyclo-ligase family.</text>
</comment>
<sequence length="253" mass="27940">MNHNAQAQHAIDLMGRVANPTPVMAASDPISNVAYFSSSAANSQALDTTDLSRNEIRKLVRQSRNCINQDEQEQLALIASRHILAEIQASNAKHVALYRANDGELATDKLIETLWQEGVTTYLPRLHPFREGQLIFLHYDKQTQLEANQFGILEPKLDVTQLMPAFKLDVILTPLVAFDIHGNRIGMGGGYYDRCLGALTPQALAFGPPAFQALTPPIAIGFAHDCQQVSHIPVEAWDIPLAMIITPTRRITP</sequence>
<dbReference type="GO" id="GO:0009396">
    <property type="term" value="P:folic acid-containing compound biosynthetic process"/>
    <property type="evidence" value="ECO:0007669"/>
    <property type="project" value="TreeGrafter"/>
</dbReference>
<dbReference type="GO" id="GO:0005524">
    <property type="term" value="F:ATP binding"/>
    <property type="evidence" value="ECO:0007669"/>
    <property type="project" value="UniProtKB-KW"/>
</dbReference>
<comment type="cofactor">
    <cofactor evidence="4">
        <name>Mg(2+)</name>
        <dbReference type="ChEBI" id="CHEBI:18420"/>
    </cofactor>
</comment>
<reference evidence="5 6" key="1">
    <citation type="submission" date="2006-03" db="EMBL/GenBank/DDBJ databases">
        <title>Complete sequence of Shewanella denitrificans OS217.</title>
        <authorList>
            <consortium name="US DOE Joint Genome Institute"/>
            <person name="Copeland A."/>
            <person name="Lucas S."/>
            <person name="Lapidus A."/>
            <person name="Barry K."/>
            <person name="Detter J.C."/>
            <person name="Glavina del Rio T."/>
            <person name="Hammon N."/>
            <person name="Israni S."/>
            <person name="Dalin E."/>
            <person name="Tice H."/>
            <person name="Pitluck S."/>
            <person name="Brettin T."/>
            <person name="Bruce D."/>
            <person name="Han C."/>
            <person name="Tapia R."/>
            <person name="Gilna P."/>
            <person name="Kiss H."/>
            <person name="Schmutz J."/>
            <person name="Larimer F."/>
            <person name="Land M."/>
            <person name="Hauser L."/>
            <person name="Kyrpides N."/>
            <person name="Lykidis A."/>
            <person name="Richardson P."/>
        </authorList>
    </citation>
    <scope>NUCLEOTIDE SEQUENCE [LARGE SCALE GENOMIC DNA]</scope>
    <source>
        <strain evidence="6">OS217 / ATCC BAA-1090 / DSM 15013</strain>
    </source>
</reference>
<gene>
    <name evidence="5" type="ordered locus">Sden_0828</name>
</gene>
<comment type="catalytic activity">
    <reaction evidence="4">
        <text>(6S)-5-formyl-5,6,7,8-tetrahydrofolate + ATP = (6R)-5,10-methenyltetrahydrofolate + ADP + phosphate</text>
        <dbReference type="Rhea" id="RHEA:10488"/>
        <dbReference type="ChEBI" id="CHEBI:30616"/>
        <dbReference type="ChEBI" id="CHEBI:43474"/>
        <dbReference type="ChEBI" id="CHEBI:57455"/>
        <dbReference type="ChEBI" id="CHEBI:57457"/>
        <dbReference type="ChEBI" id="CHEBI:456216"/>
        <dbReference type="EC" id="6.3.3.2"/>
    </reaction>
</comment>
<dbReference type="PANTHER" id="PTHR23407">
    <property type="entry name" value="ATPASE INHIBITOR/5-FORMYLTETRAHYDROFOLATE CYCLO-LIGASE"/>
    <property type="match status" value="1"/>
</dbReference>
<dbReference type="HOGENOM" id="CLU_066245_0_0_6"/>